<dbReference type="InterPro" id="IPR044668">
    <property type="entry name" value="PuuD-like"/>
</dbReference>
<organism evidence="1 2">
    <name type="scientific">Pseudoclavibacter endophyticus</name>
    <dbReference type="NCBI Taxonomy" id="1778590"/>
    <lineage>
        <taxon>Bacteria</taxon>
        <taxon>Bacillati</taxon>
        <taxon>Actinomycetota</taxon>
        <taxon>Actinomycetes</taxon>
        <taxon>Micrococcales</taxon>
        <taxon>Microbacteriaceae</taxon>
        <taxon>Pseudoclavibacter</taxon>
    </lineage>
</organism>
<dbReference type="PANTHER" id="PTHR43235">
    <property type="entry name" value="GLUTAMINE AMIDOTRANSFERASE PB2B2.05-RELATED"/>
    <property type="match status" value="1"/>
</dbReference>
<dbReference type="GO" id="GO:0033969">
    <property type="term" value="F:gamma-glutamyl-gamma-aminobutyrate hydrolase activity"/>
    <property type="evidence" value="ECO:0007669"/>
    <property type="project" value="TreeGrafter"/>
</dbReference>
<evidence type="ECO:0000313" key="1">
    <source>
        <dbReference type="EMBL" id="KAB1648231.1"/>
    </source>
</evidence>
<gene>
    <name evidence="1" type="ORF">F8O04_10995</name>
</gene>
<dbReference type="AlphaFoldDB" id="A0A6H9WQ57"/>
<dbReference type="OrthoDB" id="9813383at2"/>
<dbReference type="InterPro" id="IPR029062">
    <property type="entry name" value="Class_I_gatase-like"/>
</dbReference>
<dbReference type="RefSeq" id="WP_158029426.1">
    <property type="nucleotide sequence ID" value="NZ_BMHG01000001.1"/>
</dbReference>
<keyword evidence="1" id="KW-0378">Hydrolase</keyword>
<dbReference type="PROSITE" id="PS51273">
    <property type="entry name" value="GATASE_TYPE_1"/>
    <property type="match status" value="1"/>
</dbReference>
<reference evidence="1 2" key="1">
    <citation type="submission" date="2019-09" db="EMBL/GenBank/DDBJ databases">
        <title>Phylogeny of genus Pseudoclavibacter and closely related genus.</title>
        <authorList>
            <person name="Li Y."/>
        </authorList>
    </citation>
    <scope>NUCLEOTIDE SEQUENCE [LARGE SCALE GENOMIC DNA]</scope>
    <source>
        <strain evidence="1 2">EGI 60007</strain>
    </source>
</reference>
<sequence>MTGAPRPVIGVIADLKRVTSGAWKNIPNDSLPRTYVDAVTTCGGDPVLFPSLEGYIDRPGVLLDLVDGLFLPGGRDVDAVLYGHDPHGANDPPYSIRDRLELALIGEAVRRDMPLLGACRGEQLINVALGGTLEQHLADRVDQTPHRDVVGAFTRHPVEIIQGTRLAAIMPDARFEIASHHHQAVDRLGHGLVPNAVAPDGVVEGVELPGAVFCVGVQWHPEEQLDDRSKALMSAFIEAAAGARVAA</sequence>
<dbReference type="Proteomes" id="UP000431744">
    <property type="component" value="Unassembled WGS sequence"/>
</dbReference>
<evidence type="ECO:0000313" key="2">
    <source>
        <dbReference type="Proteomes" id="UP000431744"/>
    </source>
</evidence>
<protein>
    <submittedName>
        <fullName evidence="1">Gamma-glutamyl-gamma-aminobutyrate hydrolase family protein</fullName>
    </submittedName>
</protein>
<dbReference type="Gene3D" id="3.40.50.880">
    <property type="match status" value="1"/>
</dbReference>
<keyword evidence="2" id="KW-1185">Reference proteome</keyword>
<name>A0A6H9WQ57_9MICO</name>
<dbReference type="GO" id="GO:0006598">
    <property type="term" value="P:polyamine catabolic process"/>
    <property type="evidence" value="ECO:0007669"/>
    <property type="project" value="TreeGrafter"/>
</dbReference>
<comment type="caution">
    <text evidence="1">The sequence shown here is derived from an EMBL/GenBank/DDBJ whole genome shotgun (WGS) entry which is preliminary data.</text>
</comment>
<accession>A0A6H9WQ57</accession>
<dbReference type="GO" id="GO:0005829">
    <property type="term" value="C:cytosol"/>
    <property type="evidence" value="ECO:0007669"/>
    <property type="project" value="TreeGrafter"/>
</dbReference>
<dbReference type="InterPro" id="IPR011697">
    <property type="entry name" value="Peptidase_C26"/>
</dbReference>
<dbReference type="Pfam" id="PF07722">
    <property type="entry name" value="Peptidase_C26"/>
    <property type="match status" value="1"/>
</dbReference>
<dbReference type="SUPFAM" id="SSF52317">
    <property type="entry name" value="Class I glutamine amidotransferase-like"/>
    <property type="match status" value="1"/>
</dbReference>
<dbReference type="CDD" id="cd01745">
    <property type="entry name" value="GATase1_2"/>
    <property type="match status" value="1"/>
</dbReference>
<dbReference type="PANTHER" id="PTHR43235:SF1">
    <property type="entry name" value="GLUTAMINE AMIDOTRANSFERASE PB2B2.05-RELATED"/>
    <property type="match status" value="1"/>
</dbReference>
<proteinExistence type="predicted"/>
<dbReference type="EMBL" id="WBJY01000002">
    <property type="protein sequence ID" value="KAB1648231.1"/>
    <property type="molecule type" value="Genomic_DNA"/>
</dbReference>